<dbReference type="EMBL" id="QXIR01000062">
    <property type="protein sequence ID" value="RIW26969.1"/>
    <property type="molecule type" value="Genomic_DNA"/>
</dbReference>
<comment type="caution">
    <text evidence="1">The sequence shown here is derived from an EMBL/GenBank/DDBJ whole genome shotgun (WGS) entry which is preliminary data.</text>
</comment>
<dbReference type="Proteomes" id="UP000265801">
    <property type="component" value="Unassembled WGS sequence"/>
</dbReference>
<evidence type="ECO:0000313" key="1">
    <source>
        <dbReference type="EMBL" id="RIW26969.1"/>
    </source>
</evidence>
<keyword evidence="2" id="KW-1185">Reference proteome</keyword>
<reference evidence="1 2" key="1">
    <citation type="submission" date="2018-09" db="EMBL/GenBank/DDBJ databases">
        <title>Bacillus saliacetes sp. nov., isolated from Thai shrimp paste (Ka-pi).</title>
        <authorList>
            <person name="Daroonpunt R."/>
            <person name="Tanasupawat S."/>
            <person name="Yiamsombut S."/>
        </authorList>
    </citation>
    <scope>NUCLEOTIDE SEQUENCE [LARGE SCALE GENOMIC DNA]</scope>
    <source>
        <strain evidence="1 2">SKP7-4</strain>
    </source>
</reference>
<organism evidence="1 2">
    <name type="scientific">Bacillus salacetis</name>
    <dbReference type="NCBI Taxonomy" id="2315464"/>
    <lineage>
        <taxon>Bacteria</taxon>
        <taxon>Bacillati</taxon>
        <taxon>Bacillota</taxon>
        <taxon>Bacilli</taxon>
        <taxon>Bacillales</taxon>
        <taxon>Bacillaceae</taxon>
        <taxon>Bacillus</taxon>
    </lineage>
</organism>
<gene>
    <name evidence="1" type="ORF">D3H55_23390</name>
</gene>
<dbReference type="RefSeq" id="WP_119549734.1">
    <property type="nucleotide sequence ID" value="NZ_QXIR01000062.1"/>
</dbReference>
<protein>
    <submittedName>
        <fullName evidence="1">Uncharacterized protein</fullName>
    </submittedName>
</protein>
<accession>A0A3A1QM15</accession>
<dbReference type="OrthoDB" id="2962251at2"/>
<sequence length="269" mass="31613">MTNITLDCRSIESTFISLSRILNVDKKDIVQFLKDNRNRITIDGNSYYYDNLSQNDIKEYFKPEEINFQEITVHHISSILDKNSFLNEGILNLRKLLLTKNSFTNFLSQYEISIRENYPDTLVLLYKGKEAGTDYLTYRFKKDRCINGFLFCESALIDSNVSHIRECPELVSHIGREIIGSSDLEKYWKLQGVPSLVSFNVPVNQIHWTTFNDHLELNDQRMYLIFKALEFLLFKYCHYPIENKMIFLEENYDVPPEDIIKVAELDSSV</sequence>
<proteinExistence type="predicted"/>
<name>A0A3A1QM15_9BACI</name>
<evidence type="ECO:0000313" key="2">
    <source>
        <dbReference type="Proteomes" id="UP000265801"/>
    </source>
</evidence>
<dbReference type="AlphaFoldDB" id="A0A3A1QM15"/>